<evidence type="ECO:0000256" key="6">
    <source>
        <dbReference type="ARBA" id="ARBA00022879"/>
    </source>
</evidence>
<dbReference type="GO" id="GO:0019031">
    <property type="term" value="C:viral envelope"/>
    <property type="evidence" value="ECO:0007669"/>
    <property type="project" value="UniProtKB-KW"/>
</dbReference>
<evidence type="ECO:0000313" key="14">
    <source>
        <dbReference type="Proteomes" id="UP000207650"/>
    </source>
</evidence>
<keyword evidence="5" id="KW-1043">Host membrane</keyword>
<dbReference type="Proteomes" id="UP000207650">
    <property type="component" value="Segment"/>
</dbReference>
<dbReference type="EMBL" id="KU220026">
    <property type="protein sequence ID" value="AMA67409.1"/>
    <property type="molecule type" value="Genomic_DNA"/>
</dbReference>
<organism evidence="13 14">
    <name type="scientific">Vespertilionid gammaherpesvirus 1</name>
    <dbReference type="NCBI Taxonomy" id="2560830"/>
    <lineage>
        <taxon>Viruses</taxon>
        <taxon>Duplodnaviria</taxon>
        <taxon>Heunggongvirae</taxon>
        <taxon>Peploviricota</taxon>
        <taxon>Herviviricetes</taxon>
        <taxon>Herpesvirales</taxon>
        <taxon>Orthoherpesviridae</taxon>
        <taxon>Gammaherpesvirinae</taxon>
        <taxon>Percavirus</taxon>
        <taxon>Percavirus vespertilionidgamma1</taxon>
    </lineage>
</organism>
<evidence type="ECO:0000256" key="3">
    <source>
        <dbReference type="ARBA" id="ARBA00022812"/>
    </source>
</evidence>
<dbReference type="InterPro" id="IPR005211">
    <property type="entry name" value="Herpes_glycoprotein_N_domain"/>
</dbReference>
<evidence type="ECO:0000256" key="11">
    <source>
        <dbReference type="SAM" id="Phobius"/>
    </source>
</evidence>
<evidence type="ECO:0000256" key="2">
    <source>
        <dbReference type="ARBA" id="ARBA00022729"/>
    </source>
</evidence>
<keyword evidence="6 13" id="KW-0261">Viral envelope protein</keyword>
<sequence>MKAQASLFIVGLVTLMSLVSVINCSVGTSPATSNSNNFYDFSCNADTYTPTWTSFATIWTLINVFVISISCIVYLMFMCFSKFVNAMTTS</sequence>
<evidence type="ECO:0000256" key="8">
    <source>
        <dbReference type="ARBA" id="ARBA00023136"/>
    </source>
</evidence>
<protein>
    <submittedName>
        <fullName evidence="13">Envelope glycoprotein N</fullName>
    </submittedName>
</protein>
<keyword evidence="7 11" id="KW-1133">Transmembrane helix</keyword>
<proteinExistence type="inferred from homology"/>
<keyword evidence="1 11" id="KW-0812">Transmembrane</keyword>
<evidence type="ECO:0000256" key="10">
    <source>
        <dbReference type="ARBA" id="ARBA00034089"/>
    </source>
</evidence>
<keyword evidence="9" id="KW-1015">Disulfide bond</keyword>
<keyword evidence="8 11" id="KW-0472">Membrane</keyword>
<evidence type="ECO:0000256" key="5">
    <source>
        <dbReference type="ARBA" id="ARBA00022870"/>
    </source>
</evidence>
<dbReference type="InterPro" id="IPR034707">
    <property type="entry name" value="HSV_GN"/>
</dbReference>
<keyword evidence="2" id="KW-0732">Signal</keyword>
<dbReference type="Pfam" id="PF03554">
    <property type="entry name" value="Herpes_UL73"/>
    <property type="match status" value="1"/>
</dbReference>
<dbReference type="KEGG" id="vg:26836971"/>
<evidence type="ECO:0000256" key="9">
    <source>
        <dbReference type="ARBA" id="ARBA00023157"/>
    </source>
</evidence>
<evidence type="ECO:0000259" key="12">
    <source>
        <dbReference type="Pfam" id="PF03554"/>
    </source>
</evidence>
<keyword evidence="4" id="KW-0946">Virion</keyword>
<feature type="transmembrane region" description="Helical" evidence="11">
    <location>
        <begin position="56"/>
        <end position="77"/>
    </location>
</feature>
<name>A0A0X9WR32_9GAMA</name>
<dbReference type="OrthoDB" id="28730at10239"/>
<reference evidence="13 14" key="1">
    <citation type="journal article" date="2016" name="MSphere">
        <title>Isolation and Characterization of a Novel Gammaherpesvirus from a Microbat Cell Line.</title>
        <authorList>
            <person name="Shabman R.S."/>
            <person name="Shrivastava S."/>
            <person name="Tsibane T."/>
            <person name="Attie O."/>
            <person name="Jayaprakash A."/>
            <person name="Mire C.E."/>
            <person name="Dilley K.E."/>
            <person name="Puri V."/>
            <person name="Stockwell T.B."/>
            <person name="Geisbert T.W."/>
            <person name="Sachidanandam R."/>
            <person name="Basler C.F."/>
        </authorList>
    </citation>
    <scope>NUCLEOTIDE SEQUENCE [LARGE SCALE GENOMIC DNA]</scope>
    <source>
        <strain evidence="13 14">My-HV8/Myotis velifer incautus/USA/FCGHV/2011</strain>
    </source>
</reference>
<evidence type="ECO:0000256" key="4">
    <source>
        <dbReference type="ARBA" id="ARBA00022844"/>
    </source>
</evidence>
<accession>A0A0X9WR32</accession>
<comment type="function">
    <text evidence="10">Envelope glycoprotein necessary for proper maturation of gM and modulation of its membrane fusion activity. Also plays a critical role in virion morphogenesis.</text>
</comment>
<evidence type="ECO:0000313" key="13">
    <source>
        <dbReference type="EMBL" id="AMA67409.1"/>
    </source>
</evidence>
<evidence type="ECO:0000256" key="1">
    <source>
        <dbReference type="ARBA" id="ARBA00022692"/>
    </source>
</evidence>
<evidence type="ECO:0000256" key="7">
    <source>
        <dbReference type="ARBA" id="ARBA00022989"/>
    </source>
</evidence>
<dbReference type="HAMAP" id="MF_04037">
    <property type="entry name" value="HSV_GN"/>
    <property type="match status" value="1"/>
</dbReference>
<gene>
    <name evidence="13" type="primary">ORF53</name>
    <name evidence="13" type="ORF">AOT99_gpORF53</name>
</gene>
<keyword evidence="14" id="KW-1185">Reference proteome</keyword>
<feature type="domain" description="Herpesvirus envelope glycoprotein N" evidence="12">
    <location>
        <begin position="23"/>
        <end position="88"/>
    </location>
</feature>
<keyword evidence="3" id="KW-1040">Host Golgi apparatus</keyword>